<comment type="caution">
    <text evidence="1">The sequence shown here is derived from an EMBL/GenBank/DDBJ whole genome shotgun (WGS) entry which is preliminary data.</text>
</comment>
<dbReference type="AlphaFoldDB" id="A0A2G5UUY9"/>
<accession>A0A2G5UUY9</accession>
<keyword evidence="2" id="KW-1185">Reference proteome</keyword>
<proteinExistence type="predicted"/>
<name>A0A2G5UUY9_9PELO</name>
<dbReference type="Proteomes" id="UP000230233">
    <property type="component" value="Chromosome II"/>
</dbReference>
<protein>
    <submittedName>
        <fullName evidence="1">Uncharacterized protein</fullName>
    </submittedName>
</protein>
<reference evidence="2" key="1">
    <citation type="submission" date="2017-10" db="EMBL/GenBank/DDBJ databases">
        <title>Rapid genome shrinkage in a self-fertile nematode reveals novel sperm competition proteins.</title>
        <authorList>
            <person name="Yin D."/>
            <person name="Schwarz E.M."/>
            <person name="Thomas C.G."/>
            <person name="Felde R.L."/>
            <person name="Korf I.F."/>
            <person name="Cutter A.D."/>
            <person name="Schartner C.M."/>
            <person name="Ralston E.J."/>
            <person name="Meyer B.J."/>
            <person name="Haag E.S."/>
        </authorList>
    </citation>
    <scope>NUCLEOTIDE SEQUENCE [LARGE SCALE GENOMIC DNA]</scope>
    <source>
        <strain evidence="2">JU1422</strain>
    </source>
</reference>
<sequence length="101" mass="11367">MKGDSWTPGQFPTTTGTVSRAEMGTIRIGTTYAAELNERNWLISGIQDSEDTIRIDKIHIKMAESAEQNEKSRTSLESRCQWRADIELPSCSPNSVNFIFL</sequence>
<evidence type="ECO:0000313" key="1">
    <source>
        <dbReference type="EMBL" id="PIC43362.1"/>
    </source>
</evidence>
<dbReference type="OrthoDB" id="10509691at2759"/>
<evidence type="ECO:0000313" key="2">
    <source>
        <dbReference type="Proteomes" id="UP000230233"/>
    </source>
</evidence>
<gene>
    <name evidence="1" type="primary">Cnig_chr_II.g4135</name>
    <name evidence="1" type="ORF">B9Z55_004135</name>
</gene>
<organism evidence="1 2">
    <name type="scientific">Caenorhabditis nigoni</name>
    <dbReference type="NCBI Taxonomy" id="1611254"/>
    <lineage>
        <taxon>Eukaryota</taxon>
        <taxon>Metazoa</taxon>
        <taxon>Ecdysozoa</taxon>
        <taxon>Nematoda</taxon>
        <taxon>Chromadorea</taxon>
        <taxon>Rhabditida</taxon>
        <taxon>Rhabditina</taxon>
        <taxon>Rhabditomorpha</taxon>
        <taxon>Rhabditoidea</taxon>
        <taxon>Rhabditidae</taxon>
        <taxon>Peloderinae</taxon>
        <taxon>Caenorhabditis</taxon>
    </lineage>
</organism>
<dbReference type="EMBL" id="PDUG01000002">
    <property type="protein sequence ID" value="PIC43362.1"/>
    <property type="molecule type" value="Genomic_DNA"/>
</dbReference>